<keyword evidence="2" id="KW-1185">Reference proteome</keyword>
<dbReference type="STRING" id="617002.SAMN05660653_02120"/>
<gene>
    <name evidence="1" type="ORF">SAMN05660653_02120</name>
</gene>
<proteinExistence type="predicted"/>
<evidence type="ECO:0000313" key="2">
    <source>
        <dbReference type="Proteomes" id="UP000198771"/>
    </source>
</evidence>
<protein>
    <submittedName>
        <fullName evidence="1">Uncharacterized protein</fullName>
    </submittedName>
</protein>
<dbReference type="AlphaFoldDB" id="A0A1G6DEN9"/>
<evidence type="ECO:0000313" key="1">
    <source>
        <dbReference type="EMBL" id="SDB43624.1"/>
    </source>
</evidence>
<dbReference type="EMBL" id="FMXO01000011">
    <property type="protein sequence ID" value="SDB43624.1"/>
    <property type="molecule type" value="Genomic_DNA"/>
</dbReference>
<accession>A0A1G6DEN9</accession>
<reference evidence="1 2" key="1">
    <citation type="submission" date="2016-10" db="EMBL/GenBank/DDBJ databases">
        <authorList>
            <person name="de Groot N.N."/>
        </authorList>
    </citation>
    <scope>NUCLEOTIDE SEQUENCE [LARGE SCALE GENOMIC DNA]</scope>
    <source>
        <strain evidence="1 2">ASO4-2</strain>
    </source>
</reference>
<dbReference type="Proteomes" id="UP000198771">
    <property type="component" value="Unassembled WGS sequence"/>
</dbReference>
<sequence>MAGTAAGVAREGRRTGASGAVAVRVATGGEDMEAVGFGAETTAGARFSKGDRFNAQTMVMAVRPVAKARRANHVLEKRFFDERFRPDLLGCLEAVFFPLAAPLPVPFAPAVVERDGDFALFFVVLPVIAYYVSV</sequence>
<name>A0A1G6DEN9_9BACT</name>
<organism evidence="1 2">
    <name type="scientific">Desulfonatronum thiosulfatophilum</name>
    <dbReference type="NCBI Taxonomy" id="617002"/>
    <lineage>
        <taxon>Bacteria</taxon>
        <taxon>Pseudomonadati</taxon>
        <taxon>Thermodesulfobacteriota</taxon>
        <taxon>Desulfovibrionia</taxon>
        <taxon>Desulfovibrionales</taxon>
        <taxon>Desulfonatronaceae</taxon>
        <taxon>Desulfonatronum</taxon>
    </lineage>
</organism>